<dbReference type="GO" id="GO:0016020">
    <property type="term" value="C:membrane"/>
    <property type="evidence" value="ECO:0007669"/>
    <property type="project" value="UniProtKB-SubCell"/>
</dbReference>
<comment type="subcellular location">
    <subcellularLocation>
        <location evidence="1">Membrane</location>
        <topology evidence="1">Multi-pass membrane protein</topology>
    </subcellularLocation>
</comment>
<dbReference type="Pfam" id="PF09775">
    <property type="entry name" value="Keratin_assoc"/>
    <property type="match status" value="1"/>
</dbReference>
<dbReference type="EMBL" id="HBHW01045337">
    <property type="protein sequence ID" value="CAE0067147.1"/>
    <property type="molecule type" value="Transcribed_RNA"/>
</dbReference>
<accession>A0A7S3ADG2</accession>
<evidence type="ECO:0000256" key="1">
    <source>
        <dbReference type="ARBA" id="ARBA00004141"/>
    </source>
</evidence>
<keyword evidence="5 6" id="KW-0472">Membrane</keyword>
<reference evidence="7" key="1">
    <citation type="submission" date="2021-01" db="EMBL/GenBank/DDBJ databases">
        <authorList>
            <person name="Corre E."/>
            <person name="Pelletier E."/>
            <person name="Niang G."/>
            <person name="Scheremetjew M."/>
            <person name="Finn R."/>
            <person name="Kale V."/>
            <person name="Holt S."/>
            <person name="Cochrane G."/>
            <person name="Meng A."/>
            <person name="Brown T."/>
            <person name="Cohen L."/>
        </authorList>
    </citation>
    <scope>NUCLEOTIDE SEQUENCE</scope>
    <source>
        <strain evidence="7">CCMP 769</strain>
    </source>
</reference>
<evidence type="ECO:0000313" key="7">
    <source>
        <dbReference type="EMBL" id="CAE0067146.1"/>
    </source>
</evidence>
<proteinExistence type="inferred from homology"/>
<organism evidence="7">
    <name type="scientific">Rhodosorus marinus</name>
    <dbReference type="NCBI Taxonomy" id="101924"/>
    <lineage>
        <taxon>Eukaryota</taxon>
        <taxon>Rhodophyta</taxon>
        <taxon>Stylonematophyceae</taxon>
        <taxon>Stylonematales</taxon>
        <taxon>Stylonemataceae</taxon>
        <taxon>Rhodosorus</taxon>
    </lineage>
</organism>
<gene>
    <name evidence="7" type="ORF">RMAR00112_LOCUS35222</name>
    <name evidence="8" type="ORF">RMAR00112_LOCUS35223</name>
</gene>
<dbReference type="PANTHER" id="PTHR32001">
    <property type="entry name" value="KERATINOCYTE-ASSOCIATED PROTEIN 2"/>
    <property type="match status" value="1"/>
</dbReference>
<evidence type="ECO:0000256" key="4">
    <source>
        <dbReference type="ARBA" id="ARBA00022989"/>
    </source>
</evidence>
<dbReference type="InterPro" id="IPR018614">
    <property type="entry name" value="KRTCAP2"/>
</dbReference>
<keyword evidence="3 6" id="KW-0812">Transmembrane</keyword>
<keyword evidence="4 6" id="KW-1133">Transmembrane helix</keyword>
<evidence type="ECO:0000313" key="8">
    <source>
        <dbReference type="EMBL" id="CAE0067147.1"/>
    </source>
</evidence>
<protein>
    <recommendedName>
        <fullName evidence="9">Dolichyl-diphosphooligosaccharide--protein glycosyltransferase subunit KCP2</fullName>
    </recommendedName>
</protein>
<comment type="similarity">
    <text evidence="2">Belongs to the KRTCAP2 family.</text>
</comment>
<evidence type="ECO:0008006" key="9">
    <source>
        <dbReference type="Google" id="ProtNLM"/>
    </source>
</evidence>
<sequence>MEKIPSPGASASLCVVLILSSFAVVQLLGPTLQFSPLGTIVGGVLCSGFSFLLVTLLGNLQELTSPSRSQGHVEAIVSIAGAATVAWTIHPVSATVCTFFSVVTVWYISRVSKEVYRGAGTSNTKKTARSRR</sequence>
<dbReference type="EMBL" id="HBHW01045336">
    <property type="protein sequence ID" value="CAE0067146.1"/>
    <property type="molecule type" value="Transcribed_RNA"/>
</dbReference>
<evidence type="ECO:0000256" key="5">
    <source>
        <dbReference type="ARBA" id="ARBA00023136"/>
    </source>
</evidence>
<dbReference type="PANTHER" id="PTHR32001:SF1">
    <property type="entry name" value="KERATINOCYTE-ASSOCIATED PROTEIN 2"/>
    <property type="match status" value="1"/>
</dbReference>
<evidence type="ECO:0000256" key="2">
    <source>
        <dbReference type="ARBA" id="ARBA00007279"/>
    </source>
</evidence>
<feature type="transmembrane region" description="Helical" evidence="6">
    <location>
        <begin position="39"/>
        <end position="60"/>
    </location>
</feature>
<dbReference type="AlphaFoldDB" id="A0A7S3ADG2"/>
<name>A0A7S3ADG2_9RHOD</name>
<evidence type="ECO:0000256" key="6">
    <source>
        <dbReference type="SAM" id="Phobius"/>
    </source>
</evidence>
<evidence type="ECO:0000256" key="3">
    <source>
        <dbReference type="ARBA" id="ARBA00022692"/>
    </source>
</evidence>